<accession>A0A073JYU1</accession>
<dbReference type="RefSeq" id="WP_034639198.1">
    <property type="nucleotide sequence ID" value="NZ_CBCSJC010000023.1"/>
</dbReference>
<feature type="transmembrane region" description="Helical" evidence="1">
    <location>
        <begin position="32"/>
        <end position="58"/>
    </location>
</feature>
<keyword evidence="1" id="KW-0812">Transmembrane</keyword>
<evidence type="ECO:0000313" key="3">
    <source>
        <dbReference type="EMBL" id="KEK19367.1"/>
    </source>
</evidence>
<dbReference type="Gene3D" id="1.10.287.70">
    <property type="match status" value="1"/>
</dbReference>
<dbReference type="OrthoDB" id="9813518at2"/>
<evidence type="ECO:0000256" key="1">
    <source>
        <dbReference type="SAM" id="Phobius"/>
    </source>
</evidence>
<feature type="transmembrane region" description="Helical" evidence="1">
    <location>
        <begin position="109"/>
        <end position="130"/>
    </location>
</feature>
<evidence type="ECO:0000313" key="4">
    <source>
        <dbReference type="Proteomes" id="UP000027822"/>
    </source>
</evidence>
<name>A0A073JYU1_9BACI</name>
<dbReference type="AlphaFoldDB" id="A0A073JYU1"/>
<protein>
    <submittedName>
        <fullName evidence="3">Transporter</fullName>
    </submittedName>
</protein>
<dbReference type="Pfam" id="PF07885">
    <property type="entry name" value="Ion_trans_2"/>
    <property type="match status" value="1"/>
</dbReference>
<keyword evidence="1" id="KW-0472">Membrane</keyword>
<dbReference type="InterPro" id="IPR013099">
    <property type="entry name" value="K_chnl_dom"/>
</dbReference>
<keyword evidence="4" id="KW-1185">Reference proteome</keyword>
<evidence type="ECO:0000259" key="2">
    <source>
        <dbReference type="Pfam" id="PF07885"/>
    </source>
</evidence>
<dbReference type="SUPFAM" id="SSF81324">
    <property type="entry name" value="Voltage-gated potassium channels"/>
    <property type="match status" value="1"/>
</dbReference>
<keyword evidence="1" id="KW-1133">Transmembrane helix</keyword>
<dbReference type="STRING" id="574376.BAMA_23665"/>
<proteinExistence type="predicted"/>
<feature type="transmembrane region" description="Helical" evidence="1">
    <location>
        <begin position="78"/>
        <end position="97"/>
    </location>
</feature>
<organism evidence="3 4">
    <name type="scientific">Bacillus manliponensis</name>
    <dbReference type="NCBI Taxonomy" id="574376"/>
    <lineage>
        <taxon>Bacteria</taxon>
        <taxon>Bacillati</taxon>
        <taxon>Bacillota</taxon>
        <taxon>Bacilli</taxon>
        <taxon>Bacillales</taxon>
        <taxon>Bacillaceae</taxon>
        <taxon>Bacillus</taxon>
        <taxon>Bacillus cereus group</taxon>
    </lineage>
</organism>
<reference evidence="3 4" key="1">
    <citation type="submission" date="2014-06" db="EMBL/GenBank/DDBJ databases">
        <title>Draft genome sequence of Bacillus manliponensis JCM 15802 (MCCC 1A00708).</title>
        <authorList>
            <person name="Lai Q."/>
            <person name="Liu Y."/>
            <person name="Shao Z."/>
        </authorList>
    </citation>
    <scope>NUCLEOTIDE SEQUENCE [LARGE SCALE GENOMIC DNA]</scope>
    <source>
        <strain evidence="3 4">JCM 15802</strain>
    </source>
</reference>
<comment type="caution">
    <text evidence="3">The sequence shown here is derived from an EMBL/GenBank/DDBJ whole genome shotgun (WGS) entry which is preliminary data.</text>
</comment>
<dbReference type="eggNOG" id="ENOG5032UM6">
    <property type="taxonomic scope" value="Bacteria"/>
</dbReference>
<sequence>MLWGVILLLAALAVFRSVQILWNSAGETNRFFSFYNLVSLFLIYTTVMIAFALSYVVLEESGFNVLREEGKILTVHSFQLVEVCLYFSAVTLLSVGYGDVTPIGIGRWIAIVEALMGYTMPFAFVVRTVMEKEK</sequence>
<dbReference type="Proteomes" id="UP000027822">
    <property type="component" value="Unassembled WGS sequence"/>
</dbReference>
<dbReference type="EMBL" id="JOTN01000008">
    <property type="protein sequence ID" value="KEK19367.1"/>
    <property type="molecule type" value="Genomic_DNA"/>
</dbReference>
<gene>
    <name evidence="3" type="ORF">BAMA_23665</name>
</gene>
<feature type="domain" description="Potassium channel" evidence="2">
    <location>
        <begin position="77"/>
        <end position="127"/>
    </location>
</feature>